<protein>
    <submittedName>
        <fullName evidence="1">Uncharacterized protein</fullName>
    </submittedName>
</protein>
<evidence type="ECO:0000313" key="1">
    <source>
        <dbReference type="EMBL" id="ESA17191.1"/>
    </source>
</evidence>
<accession>U9UNL3</accession>
<gene>
    <name evidence="1" type="ORF">GLOINDRAFT_345196</name>
</gene>
<name>U9UNL3_RHIID</name>
<dbReference type="HOGENOM" id="CLU_2777197_0_0_1"/>
<dbReference type="AlphaFoldDB" id="U9UNL3"/>
<reference evidence="1" key="1">
    <citation type="submission" date="2013-07" db="EMBL/GenBank/DDBJ databases">
        <title>The genome of an arbuscular mycorrhizal fungus provides insights into the evolution of the oldest plant symbiosis.</title>
        <authorList>
            <consortium name="DOE Joint Genome Institute"/>
            <person name="Tisserant E."/>
            <person name="Malbreil M."/>
            <person name="Kuo A."/>
            <person name="Kohler A."/>
            <person name="Symeonidi A."/>
            <person name="Balestrini R."/>
            <person name="Charron P."/>
            <person name="Duensing N."/>
            <person name="Frei-dit-Frey N."/>
            <person name="Gianinazzi-Pearson V."/>
            <person name="Gilbert B."/>
            <person name="Handa Y."/>
            <person name="Hijri M."/>
            <person name="Kaul R."/>
            <person name="Kawaguchi M."/>
            <person name="Krajinski F."/>
            <person name="Lammers P."/>
            <person name="Lapierre D."/>
            <person name="Masclaux F.G."/>
            <person name="Murat C."/>
            <person name="Morin E."/>
            <person name="Ndikumana S."/>
            <person name="Pagni M."/>
            <person name="Petitpierre D."/>
            <person name="Requena N."/>
            <person name="Rosikiewicz P."/>
            <person name="Riley R."/>
            <person name="Saito K."/>
            <person name="San Clemente H."/>
            <person name="Shapiro H."/>
            <person name="van Tuinen D."/>
            <person name="Becard G."/>
            <person name="Bonfante P."/>
            <person name="Paszkowski U."/>
            <person name="Shachar-Hill Y."/>
            <person name="Young J.P."/>
            <person name="Sanders I.R."/>
            <person name="Henrissat B."/>
            <person name="Rensing S.A."/>
            <person name="Grigoriev I.V."/>
            <person name="Corradi N."/>
            <person name="Roux C."/>
            <person name="Martin F."/>
        </authorList>
    </citation>
    <scope>NUCLEOTIDE SEQUENCE</scope>
    <source>
        <strain evidence="1">DAOM 197198</strain>
    </source>
</reference>
<proteinExistence type="predicted"/>
<dbReference type="EMBL" id="KI280394">
    <property type="protein sequence ID" value="ESA17191.1"/>
    <property type="molecule type" value="Genomic_DNA"/>
</dbReference>
<organism evidence="1">
    <name type="scientific">Rhizophagus irregularis (strain DAOM 181602 / DAOM 197198 / MUCL 43194)</name>
    <name type="common">Arbuscular mycorrhizal fungus</name>
    <name type="synonym">Glomus intraradices</name>
    <dbReference type="NCBI Taxonomy" id="747089"/>
    <lineage>
        <taxon>Eukaryota</taxon>
        <taxon>Fungi</taxon>
        <taxon>Fungi incertae sedis</taxon>
        <taxon>Mucoromycota</taxon>
        <taxon>Glomeromycotina</taxon>
        <taxon>Glomeromycetes</taxon>
        <taxon>Glomerales</taxon>
        <taxon>Glomeraceae</taxon>
        <taxon>Rhizophagus</taxon>
    </lineage>
</organism>
<sequence length="69" mass="7809">MIELPKHKIKDLIQSKLKEDNPNSQVSFSHRKVYDNNGCCVPSQTTLSCSSVGRNIGYAKIYYSVIVVY</sequence>